<dbReference type="Proteomes" id="UP000321150">
    <property type="component" value="Unassembled WGS sequence"/>
</dbReference>
<proteinExistence type="predicted"/>
<dbReference type="AlphaFoldDB" id="A0A511Y698"/>
<protein>
    <recommendedName>
        <fullName evidence="3">Transposase</fullName>
    </recommendedName>
</protein>
<dbReference type="OrthoDB" id="1260127at2"/>
<dbReference type="EMBL" id="BJYI01000003">
    <property type="protein sequence ID" value="GEN70685.1"/>
    <property type="molecule type" value="Genomic_DNA"/>
</dbReference>
<dbReference type="RefSeq" id="WP_111953426.1">
    <property type="nucleotide sequence ID" value="NZ_BJYI01000003.1"/>
</dbReference>
<reference evidence="1 2" key="1">
    <citation type="submission" date="2019-07" db="EMBL/GenBank/DDBJ databases">
        <title>Whole genome shotgun sequence of Chryseobacterium lathyri NBRC 105250.</title>
        <authorList>
            <person name="Hosoyama A."/>
            <person name="Uohara A."/>
            <person name="Ohji S."/>
            <person name="Ichikawa N."/>
        </authorList>
    </citation>
    <scope>NUCLEOTIDE SEQUENCE [LARGE SCALE GENOMIC DNA]</scope>
    <source>
        <strain evidence="1 2">NBRC 105250</strain>
    </source>
</reference>
<accession>A0A511Y698</accession>
<organism evidence="1 2">
    <name type="scientific">Chryseobacterium lathyri</name>
    <dbReference type="NCBI Taxonomy" id="395933"/>
    <lineage>
        <taxon>Bacteria</taxon>
        <taxon>Pseudomonadati</taxon>
        <taxon>Bacteroidota</taxon>
        <taxon>Flavobacteriia</taxon>
        <taxon>Flavobacteriales</taxon>
        <taxon>Weeksellaceae</taxon>
        <taxon>Chryseobacterium group</taxon>
        <taxon>Chryseobacterium</taxon>
    </lineage>
</organism>
<evidence type="ECO:0008006" key="3">
    <source>
        <dbReference type="Google" id="ProtNLM"/>
    </source>
</evidence>
<sequence length="108" mass="13024">MKNNQPNYKNIYSDILTKKFPHKRKECEVLLSMESLSFLHIIQLNTIIFGTSDNQTENFNQKHRSYRKSDILKILEYQKKYNLNNIQLANHFKLSRNSVTKWKKMFLV</sequence>
<comment type="caution">
    <text evidence="1">The sequence shown here is derived from an EMBL/GenBank/DDBJ whole genome shotgun (WGS) entry which is preliminary data.</text>
</comment>
<gene>
    <name evidence="1" type="ORF">CLA01_07570</name>
</gene>
<evidence type="ECO:0000313" key="1">
    <source>
        <dbReference type="EMBL" id="GEN70685.1"/>
    </source>
</evidence>
<evidence type="ECO:0000313" key="2">
    <source>
        <dbReference type="Proteomes" id="UP000321150"/>
    </source>
</evidence>
<name>A0A511Y698_9FLAO</name>